<proteinExistence type="predicted"/>
<reference evidence="2" key="1">
    <citation type="journal article" date="2024" name="Front. Bioeng. Biotechnol.">
        <title>Genome-scale model development and genomic sequencing of the oleaginous clade Lipomyces.</title>
        <authorList>
            <person name="Czajka J.J."/>
            <person name="Han Y."/>
            <person name="Kim J."/>
            <person name="Mondo S.J."/>
            <person name="Hofstad B.A."/>
            <person name="Robles A."/>
            <person name="Haridas S."/>
            <person name="Riley R."/>
            <person name="LaButti K."/>
            <person name="Pangilinan J."/>
            <person name="Andreopoulos W."/>
            <person name="Lipzen A."/>
            <person name="Yan J."/>
            <person name="Wang M."/>
            <person name="Ng V."/>
            <person name="Grigoriev I.V."/>
            <person name="Spatafora J.W."/>
            <person name="Magnuson J.K."/>
            <person name="Baker S.E."/>
            <person name="Pomraning K.R."/>
        </authorList>
    </citation>
    <scope>NUCLEOTIDE SEQUENCE [LARGE SCALE GENOMIC DNA]</scope>
    <source>
        <strain evidence="2">CBS 10300</strain>
    </source>
</reference>
<protein>
    <submittedName>
        <fullName evidence="1">Chaperonin 10-like protein</fullName>
    </submittedName>
</protein>
<gene>
    <name evidence="1" type="ORF">V1517DRAFT_339868</name>
</gene>
<name>A0ACC3TJK8_9ASCO</name>
<dbReference type="Proteomes" id="UP001489719">
    <property type="component" value="Unassembled WGS sequence"/>
</dbReference>
<dbReference type="EMBL" id="MU970100">
    <property type="protein sequence ID" value="KAK9321379.1"/>
    <property type="molecule type" value="Genomic_DNA"/>
</dbReference>
<organism evidence="1 2">
    <name type="scientific">Lipomyces orientalis</name>
    <dbReference type="NCBI Taxonomy" id="1233043"/>
    <lineage>
        <taxon>Eukaryota</taxon>
        <taxon>Fungi</taxon>
        <taxon>Dikarya</taxon>
        <taxon>Ascomycota</taxon>
        <taxon>Saccharomycotina</taxon>
        <taxon>Lipomycetes</taxon>
        <taxon>Lipomycetales</taxon>
        <taxon>Lipomycetaceae</taxon>
        <taxon>Lipomyces</taxon>
    </lineage>
</organism>
<evidence type="ECO:0000313" key="2">
    <source>
        <dbReference type="Proteomes" id="UP001489719"/>
    </source>
</evidence>
<keyword evidence="2" id="KW-1185">Reference proteome</keyword>
<evidence type="ECO:0000313" key="1">
    <source>
        <dbReference type="EMBL" id="KAK9321379.1"/>
    </source>
</evidence>
<comment type="caution">
    <text evidence="1">The sequence shown here is derived from an EMBL/GenBank/DDBJ whole genome shotgun (WGS) entry which is preliminary data.</text>
</comment>
<accession>A0ACC3TJK8</accession>
<sequence>MAPLSFDATMSSLKDSFKSSGDIPRTLPNPALKVTADHNIRLEESPVLTPEKGEVLIHVKATGICGSDVHFWKTGQIGELKVLGDCILGHESAGVVIAVGNGVTNVAVGDRVAIEPGVPCGKCHYCKSGDYNLCHDVAFAGVYPYDGFLQRFMVHNAEYVFKLPDNMTFSQGALVEPLSVVMHAVERAPLQFGRGVLIFGAGPIGLISLEVARASGATPIVIADVAPQRLEFAKEFVARCKTYLVDIRKTPEENAKQIRKLFGESEYDAPAKILECTGVESSVITACFAVQRAGQVMVVGVGRPVMNNLPFMHISLAEIDLTFINRYHDTWPAGIRALSEGVINLDSLVTHVFPLEQAVEALTFSSDVRNGSIKVHIVDDEVVQEEM</sequence>